<dbReference type="OrthoDB" id="1925648at2"/>
<keyword evidence="2" id="KW-1185">Reference proteome</keyword>
<gene>
    <name evidence="1" type="ORF">Bccel_1843</name>
</gene>
<organism evidence="1 2">
    <name type="scientific">Pseudobacteroides cellulosolvens ATCC 35603 = DSM 2933</name>
    <dbReference type="NCBI Taxonomy" id="398512"/>
    <lineage>
        <taxon>Bacteria</taxon>
        <taxon>Bacillati</taxon>
        <taxon>Bacillota</taxon>
        <taxon>Clostridia</taxon>
        <taxon>Eubacteriales</taxon>
        <taxon>Oscillospiraceae</taxon>
        <taxon>Pseudobacteroides</taxon>
    </lineage>
</organism>
<protein>
    <submittedName>
        <fullName evidence="1">Two component regulator three Y domain-containing protein</fullName>
    </submittedName>
</protein>
<dbReference type="EMBL" id="LGTC01000001">
    <property type="protein sequence ID" value="KNY26578.1"/>
    <property type="molecule type" value="Genomic_DNA"/>
</dbReference>
<proteinExistence type="predicted"/>
<reference evidence="2" key="1">
    <citation type="submission" date="2015-07" db="EMBL/GenBank/DDBJ databases">
        <title>Near-Complete Genome Sequence of the Cellulolytic Bacterium Bacteroides (Pseudobacteroides) cellulosolvens ATCC 35603.</title>
        <authorList>
            <person name="Dassa B."/>
            <person name="Utturkar S.M."/>
            <person name="Klingeman D.M."/>
            <person name="Hurt R.A."/>
            <person name="Keller M."/>
            <person name="Xu J."/>
            <person name="Reddy Y.H.K."/>
            <person name="Borovok I."/>
            <person name="Grinberg I.R."/>
            <person name="Lamed R."/>
            <person name="Zhivin O."/>
            <person name="Bayer E.A."/>
            <person name="Brown S.D."/>
        </authorList>
    </citation>
    <scope>NUCLEOTIDE SEQUENCE [LARGE SCALE GENOMIC DNA]</scope>
    <source>
        <strain evidence="2">DSM 2933</strain>
    </source>
</reference>
<dbReference type="STRING" id="398512.Bccel_1843"/>
<sequence precursor="true">MRRVFVGLFLVVFLVSSVFFNVSSAVSSPSVTSEPQDKTGIDIKQMSLNPLKLKITIDPSSDDLLYQVWGQDASGWTLVSAYSENSVVTWNPKEKKDGIYYVQVRIKDKATDKFIDQKMDMIVVHDPNVLRIEKVITDAEIDGHGTVGQNINVKVIASGTKNKDIRYSFTVKQGKKWVVRQNFTKSNLFVWKPSDPGTFALQVDILDINDPTGTQCDTIDKPFEIKADDYTYPEFRKLDVTQVGKSGNYRIATESTPRGEYKSNYMFTIGEQYRKPQIVNGYKTSDKYTWNSPKSGIYEVSAYIKDISSTNFDDAFRTSTYKVETKDVTGVSLDSVELSHPDRVQNINTTMKFTARGSGGNELLYAFYRHEAKGIVVLQDYSTNNILSWKPDSAGKYTILVRIKDIKSGSYEAEDRFTYTILDRSIPQVTIDTINVEGGFKVGKAQKITVNASGNDKLMYKIGIQHDNFDWVTLQNYSPSNTCMWIPKQARDYKIIVYVKDLSSGSHIASYTKEIVVSK</sequence>
<accession>A0A0L6JLE5</accession>
<comment type="caution">
    <text evidence="1">The sequence shown here is derived from an EMBL/GenBank/DDBJ whole genome shotgun (WGS) entry which is preliminary data.</text>
</comment>
<dbReference type="Proteomes" id="UP000036923">
    <property type="component" value="Unassembled WGS sequence"/>
</dbReference>
<evidence type="ECO:0000313" key="1">
    <source>
        <dbReference type="EMBL" id="KNY26578.1"/>
    </source>
</evidence>
<dbReference type="AlphaFoldDB" id="A0A0L6JLE5"/>
<evidence type="ECO:0000313" key="2">
    <source>
        <dbReference type="Proteomes" id="UP000036923"/>
    </source>
</evidence>
<dbReference type="eggNOG" id="COG0860">
    <property type="taxonomic scope" value="Bacteria"/>
</dbReference>
<name>A0A0L6JLE5_9FIRM</name>
<dbReference type="RefSeq" id="WP_036937994.1">
    <property type="nucleotide sequence ID" value="NZ_JQKC01000006.1"/>
</dbReference>